<dbReference type="SUPFAM" id="SSF81383">
    <property type="entry name" value="F-box domain"/>
    <property type="match status" value="1"/>
</dbReference>
<proteinExistence type="predicted"/>
<protein>
    <recommendedName>
        <fullName evidence="3">F-box domain-containing protein</fullName>
    </recommendedName>
</protein>
<evidence type="ECO:0000313" key="1">
    <source>
        <dbReference type="EMBL" id="KAF8731379.1"/>
    </source>
</evidence>
<dbReference type="InterPro" id="IPR036047">
    <property type="entry name" value="F-box-like_dom_sf"/>
</dbReference>
<dbReference type="Proteomes" id="UP000636709">
    <property type="component" value="Unassembled WGS sequence"/>
</dbReference>
<name>A0A835F8D6_9POAL</name>
<dbReference type="AlphaFoldDB" id="A0A835F8D6"/>
<dbReference type="InterPro" id="IPR055302">
    <property type="entry name" value="F-box_dom-containing"/>
</dbReference>
<dbReference type="PANTHER" id="PTHR32141:SF179">
    <property type="entry name" value="F-BOX DOMAIN-CONTAINING PROTEIN"/>
    <property type="match status" value="1"/>
</dbReference>
<dbReference type="OrthoDB" id="693675at2759"/>
<reference evidence="1" key="1">
    <citation type="submission" date="2020-07" db="EMBL/GenBank/DDBJ databases">
        <title>Genome sequence and genetic diversity analysis of an under-domesticated orphan crop, white fonio (Digitaria exilis).</title>
        <authorList>
            <person name="Bennetzen J.L."/>
            <person name="Chen S."/>
            <person name="Ma X."/>
            <person name="Wang X."/>
            <person name="Yssel A.E.J."/>
            <person name="Chaluvadi S.R."/>
            <person name="Johnson M."/>
            <person name="Gangashetty P."/>
            <person name="Hamidou F."/>
            <person name="Sanogo M.D."/>
            <person name="Zwaenepoel A."/>
            <person name="Wallace J."/>
            <person name="Van De Peer Y."/>
            <person name="Van Deynze A."/>
        </authorList>
    </citation>
    <scope>NUCLEOTIDE SEQUENCE</scope>
    <source>
        <tissue evidence="1">Leaves</tissue>
    </source>
</reference>
<comment type="caution">
    <text evidence="1">The sequence shown here is derived from an EMBL/GenBank/DDBJ whole genome shotgun (WGS) entry which is preliminary data.</text>
</comment>
<evidence type="ECO:0008006" key="3">
    <source>
        <dbReference type="Google" id="ProtNLM"/>
    </source>
</evidence>
<dbReference type="PANTHER" id="PTHR32141">
    <property type="match status" value="1"/>
</dbReference>
<evidence type="ECO:0000313" key="2">
    <source>
        <dbReference type="Proteomes" id="UP000636709"/>
    </source>
</evidence>
<organism evidence="1 2">
    <name type="scientific">Digitaria exilis</name>
    <dbReference type="NCBI Taxonomy" id="1010633"/>
    <lineage>
        <taxon>Eukaryota</taxon>
        <taxon>Viridiplantae</taxon>
        <taxon>Streptophyta</taxon>
        <taxon>Embryophyta</taxon>
        <taxon>Tracheophyta</taxon>
        <taxon>Spermatophyta</taxon>
        <taxon>Magnoliopsida</taxon>
        <taxon>Liliopsida</taxon>
        <taxon>Poales</taxon>
        <taxon>Poaceae</taxon>
        <taxon>PACMAD clade</taxon>
        <taxon>Panicoideae</taxon>
        <taxon>Panicodae</taxon>
        <taxon>Paniceae</taxon>
        <taxon>Anthephorinae</taxon>
        <taxon>Digitaria</taxon>
    </lineage>
</organism>
<gene>
    <name evidence="1" type="ORF">HU200_016437</name>
</gene>
<keyword evidence="2" id="KW-1185">Reference proteome</keyword>
<accession>A0A835F8D6</accession>
<sequence length="198" mass="21836">MGVLTRAKKRNLEEQDFISRLPDGILGDIISLLPTRDGGRTQILSSRRRPLWRSAPLNIEILRYRWWEHTIAGATSRILSEHPGPGRRFCVVYSNADAAGVAAPCGCLAPVRRPRRPPAARIPLLQLVGDHAAATARIGAPLLAHPRRRRIRLLRLLPGRASPLPASQEADPLQRRDLGELSGRHARRLPCPAELAAA</sequence>
<dbReference type="EMBL" id="JACEFO010001608">
    <property type="protein sequence ID" value="KAF8731379.1"/>
    <property type="molecule type" value="Genomic_DNA"/>
</dbReference>